<dbReference type="EMBL" id="CP049838">
    <property type="protein sequence ID" value="QJT04679.1"/>
    <property type="molecule type" value="Genomic_DNA"/>
</dbReference>
<keyword evidence="4" id="KW-1185">Reference proteome</keyword>
<reference evidence="3" key="1">
    <citation type="submission" date="2020-03" db="EMBL/GenBank/DDBJ databases">
        <title>Molecular networking-based the target discovery of potent antiproliferative macrolactams: 5/6/7/16 polycyclic ansamycins and glycosylated trienomycin from Streptomyces cacaoi subsp. asoensis.</title>
        <authorList>
            <person name="Liu L.-L."/>
        </authorList>
    </citation>
    <scope>NUCLEOTIDE SEQUENCE [LARGE SCALE GENOMIC DNA]</scope>
    <source>
        <strain evidence="3">H2S5</strain>
    </source>
</reference>
<feature type="transmembrane region" description="Helical" evidence="2">
    <location>
        <begin position="27"/>
        <end position="46"/>
    </location>
</feature>
<name>A0A6M4WX78_9ACTN</name>
<keyword evidence="2" id="KW-1133">Transmembrane helix</keyword>
<dbReference type="Pfam" id="PF11209">
    <property type="entry name" value="LmeA"/>
    <property type="match status" value="1"/>
</dbReference>
<dbReference type="AlphaFoldDB" id="A0A6M4WX78"/>
<evidence type="ECO:0000313" key="3">
    <source>
        <dbReference type="EMBL" id="QJT04679.1"/>
    </source>
</evidence>
<evidence type="ECO:0000256" key="2">
    <source>
        <dbReference type="SAM" id="Phobius"/>
    </source>
</evidence>
<organism evidence="3 4">
    <name type="scientific">Streptomyces asoensis</name>
    <dbReference type="NCBI Taxonomy" id="249586"/>
    <lineage>
        <taxon>Bacteria</taxon>
        <taxon>Bacillati</taxon>
        <taxon>Actinomycetota</taxon>
        <taxon>Actinomycetes</taxon>
        <taxon>Kitasatosporales</taxon>
        <taxon>Streptomycetaceae</taxon>
        <taxon>Streptomyces</taxon>
    </lineage>
</organism>
<sequence length="261" mass="27761">MYRPTYEAGASYDTTEAPRTRRRRRPAATTIALAALLTLILVPTTVDRLVTARVESRTAKAFQEGMDTPARPEVHVRGFPVLTQVASGTLRRVDITAHDIPADGSARPLPLSELDLRLDGLTRSDDGSEARARSAAATARLSYPDVSDALGLEVSQGKGPGRISADILLPLGGGKITVTTTVSAASGNRIAFDDFRVEGGALPAVGEAVLDKVFEQPIQLRNLPDGLSLRSVTTTATGLDARFTGRSVTFRPDEALSDQNL</sequence>
<keyword evidence="2" id="KW-0472">Membrane</keyword>
<gene>
    <name evidence="3" type="ORF">G9272_33895</name>
</gene>
<evidence type="ECO:0000313" key="4">
    <source>
        <dbReference type="Proteomes" id="UP000502665"/>
    </source>
</evidence>
<dbReference type="InterPro" id="IPR021373">
    <property type="entry name" value="DUF2993"/>
</dbReference>
<feature type="region of interest" description="Disordered" evidence="1">
    <location>
        <begin position="1"/>
        <end position="25"/>
    </location>
</feature>
<dbReference type="Proteomes" id="UP000502665">
    <property type="component" value="Chromosome"/>
</dbReference>
<keyword evidence="2" id="KW-0812">Transmembrane</keyword>
<proteinExistence type="predicted"/>
<evidence type="ECO:0000256" key="1">
    <source>
        <dbReference type="SAM" id="MobiDB-lite"/>
    </source>
</evidence>
<dbReference type="RefSeq" id="WP_171400007.1">
    <property type="nucleotide sequence ID" value="NZ_CP049838.1"/>
</dbReference>
<protein>
    <submittedName>
        <fullName evidence="3">DUF2993 domain-containing protein</fullName>
    </submittedName>
</protein>
<accession>A0A6M4WX78</accession>